<organism evidence="2 3">
    <name type="scientific">Aquimarina brevivitae</name>
    <dbReference type="NCBI Taxonomy" id="323412"/>
    <lineage>
        <taxon>Bacteria</taxon>
        <taxon>Pseudomonadati</taxon>
        <taxon>Bacteroidota</taxon>
        <taxon>Flavobacteriia</taxon>
        <taxon>Flavobacteriales</taxon>
        <taxon>Flavobacteriaceae</taxon>
        <taxon>Aquimarina</taxon>
    </lineage>
</organism>
<keyword evidence="3" id="KW-1185">Reference proteome</keyword>
<dbReference type="OrthoDB" id="1424730at2"/>
<sequence>MFLAYSIYLFLLVILYVATAHNNKLLMRTNHNFGSIEESSLLWKWPLFLGFLILVLVVGFRYNVGVDYIGYYNDYYNIGYAHHWEAKMARYEFGFEFIIRTLRYFNFRVWALFTLTAIIIWYFFIQSFKVFPFLLKWGFFFAFTTGFFFASMNGMRQTMALVIYMYAIKYIEEKSILRYTLLCVLALSFHTSIILLYPFYFFINKVSFTHYRYLIFYVLSFALGNNLDIKEIVVFGVGLFPKYEHYTDRFLEDFQNPVSGGLGNIYIFIVGFIIILFSRDILKKIPRMKIHYNLFFIGSILFNFFWRYDILGRITYLFIWFKIFCLAALAFYFGKSKSSWLIYLLIVTQFIMFIYKIYKGENLSSPFQF</sequence>
<comment type="caution">
    <text evidence="2">The sequence shown here is derived from an EMBL/GenBank/DDBJ whole genome shotgun (WGS) entry which is preliminary data.</text>
</comment>
<feature type="transmembrane region" description="Helical" evidence="1">
    <location>
        <begin position="176"/>
        <end position="203"/>
    </location>
</feature>
<gene>
    <name evidence="2" type="ORF">EV197_0506</name>
</gene>
<dbReference type="AlphaFoldDB" id="A0A4Q7PGP1"/>
<keyword evidence="1" id="KW-0472">Membrane</keyword>
<feature type="transmembrane region" description="Helical" evidence="1">
    <location>
        <begin position="340"/>
        <end position="358"/>
    </location>
</feature>
<evidence type="ECO:0000313" key="3">
    <source>
        <dbReference type="Proteomes" id="UP000292262"/>
    </source>
</evidence>
<proteinExistence type="predicted"/>
<keyword evidence="2" id="KW-0808">Transferase</keyword>
<accession>A0A4Q7PGP1</accession>
<protein>
    <submittedName>
        <fullName evidence="2">EpsG-like putative glucosyltransferase</fullName>
    </submittedName>
</protein>
<evidence type="ECO:0000313" key="2">
    <source>
        <dbReference type="EMBL" id="RZS99297.1"/>
    </source>
</evidence>
<dbReference type="EMBL" id="SGXE01000001">
    <property type="protein sequence ID" value="RZS99297.1"/>
    <property type="molecule type" value="Genomic_DNA"/>
</dbReference>
<feature type="transmembrane region" description="Helical" evidence="1">
    <location>
        <begin position="314"/>
        <end position="333"/>
    </location>
</feature>
<feature type="transmembrane region" description="Helical" evidence="1">
    <location>
        <begin position="258"/>
        <end position="278"/>
    </location>
</feature>
<keyword evidence="1" id="KW-0812">Transmembrane</keyword>
<name>A0A4Q7PGP1_9FLAO</name>
<evidence type="ECO:0000256" key="1">
    <source>
        <dbReference type="SAM" id="Phobius"/>
    </source>
</evidence>
<dbReference type="InterPro" id="IPR049458">
    <property type="entry name" value="EpsG-like"/>
</dbReference>
<keyword evidence="1" id="KW-1133">Transmembrane helix</keyword>
<dbReference type="Proteomes" id="UP000292262">
    <property type="component" value="Unassembled WGS sequence"/>
</dbReference>
<feature type="transmembrane region" description="Helical" evidence="1">
    <location>
        <begin position="290"/>
        <end position="308"/>
    </location>
</feature>
<feature type="transmembrane region" description="Helical" evidence="1">
    <location>
        <begin position="107"/>
        <end position="125"/>
    </location>
</feature>
<feature type="transmembrane region" description="Helical" evidence="1">
    <location>
        <begin position="44"/>
        <end position="64"/>
    </location>
</feature>
<dbReference type="Pfam" id="PF14897">
    <property type="entry name" value="EpsG"/>
    <property type="match status" value="1"/>
</dbReference>
<reference evidence="2 3" key="1">
    <citation type="submission" date="2019-02" db="EMBL/GenBank/DDBJ databases">
        <title>Genomic Encyclopedia of Type Strains, Phase IV (KMG-IV): sequencing the most valuable type-strain genomes for metagenomic binning, comparative biology and taxonomic classification.</title>
        <authorList>
            <person name="Goeker M."/>
        </authorList>
    </citation>
    <scope>NUCLEOTIDE SEQUENCE [LARGE SCALE GENOMIC DNA]</scope>
    <source>
        <strain evidence="2 3">DSM 17196</strain>
    </source>
</reference>
<dbReference type="GO" id="GO:0016740">
    <property type="term" value="F:transferase activity"/>
    <property type="evidence" value="ECO:0007669"/>
    <property type="project" value="UniProtKB-KW"/>
</dbReference>